<evidence type="ECO:0000256" key="1">
    <source>
        <dbReference type="SAM" id="MobiDB-lite"/>
    </source>
</evidence>
<sequence>MVRQRRRRRHGHNGGRPEFQKFRDGGIFPKGVAVWDPHAMMVGNVRPSMAREATAICGFSGLNVLGVAGDASGGATLFVRCWDYPRFFEAPYGFASDRAVRAVGIGDSERRALGGNEDTR</sequence>
<dbReference type="AlphaFoldDB" id="A0A8K0HSP6"/>
<dbReference type="Proteomes" id="UP000796880">
    <property type="component" value="Unassembled WGS sequence"/>
</dbReference>
<name>A0A8K0HSP6_9ROSA</name>
<proteinExistence type="predicted"/>
<comment type="caution">
    <text evidence="2">The sequence shown here is derived from an EMBL/GenBank/DDBJ whole genome shotgun (WGS) entry which is preliminary data.</text>
</comment>
<organism evidence="2 3">
    <name type="scientific">Rhamnella rubrinervis</name>
    <dbReference type="NCBI Taxonomy" id="2594499"/>
    <lineage>
        <taxon>Eukaryota</taxon>
        <taxon>Viridiplantae</taxon>
        <taxon>Streptophyta</taxon>
        <taxon>Embryophyta</taxon>
        <taxon>Tracheophyta</taxon>
        <taxon>Spermatophyta</taxon>
        <taxon>Magnoliopsida</taxon>
        <taxon>eudicotyledons</taxon>
        <taxon>Gunneridae</taxon>
        <taxon>Pentapetalae</taxon>
        <taxon>rosids</taxon>
        <taxon>fabids</taxon>
        <taxon>Rosales</taxon>
        <taxon>Rhamnaceae</taxon>
        <taxon>rhamnoid group</taxon>
        <taxon>Rhamneae</taxon>
        <taxon>Rhamnella</taxon>
    </lineage>
</organism>
<evidence type="ECO:0000313" key="2">
    <source>
        <dbReference type="EMBL" id="KAF3456973.1"/>
    </source>
</evidence>
<feature type="region of interest" description="Disordered" evidence="1">
    <location>
        <begin position="1"/>
        <end position="20"/>
    </location>
</feature>
<feature type="compositionally biased region" description="Basic residues" evidence="1">
    <location>
        <begin position="1"/>
        <end position="13"/>
    </location>
</feature>
<dbReference type="EMBL" id="VOIH02000001">
    <property type="protein sequence ID" value="KAF3456973.1"/>
    <property type="molecule type" value="Genomic_DNA"/>
</dbReference>
<reference evidence="2" key="1">
    <citation type="submission" date="2020-03" db="EMBL/GenBank/DDBJ databases">
        <title>A high-quality chromosome-level genome assembly of a woody plant with both climbing and erect habits, Rhamnella rubrinervis.</title>
        <authorList>
            <person name="Lu Z."/>
            <person name="Yang Y."/>
            <person name="Zhu X."/>
            <person name="Sun Y."/>
        </authorList>
    </citation>
    <scope>NUCLEOTIDE SEQUENCE</scope>
    <source>
        <strain evidence="2">BYM</strain>
        <tissue evidence="2">Leaf</tissue>
    </source>
</reference>
<evidence type="ECO:0000313" key="3">
    <source>
        <dbReference type="Proteomes" id="UP000796880"/>
    </source>
</evidence>
<protein>
    <submittedName>
        <fullName evidence="2">Uncharacterized protein</fullName>
    </submittedName>
</protein>
<accession>A0A8K0HSP6</accession>
<gene>
    <name evidence="2" type="ORF">FNV43_RR01629</name>
</gene>
<keyword evidence="3" id="KW-1185">Reference proteome</keyword>